<protein>
    <submittedName>
        <fullName evidence="9">Chemotaxis protein CheY</fullName>
    </submittedName>
</protein>
<dbReference type="PROSITE" id="PS00622">
    <property type="entry name" value="HTH_LUXR_1"/>
    <property type="match status" value="1"/>
</dbReference>
<evidence type="ECO:0000259" key="8">
    <source>
        <dbReference type="PROSITE" id="PS50110"/>
    </source>
</evidence>
<dbReference type="SUPFAM" id="SSF52172">
    <property type="entry name" value="CheY-like"/>
    <property type="match status" value="1"/>
</dbReference>
<dbReference type="InterPro" id="IPR001789">
    <property type="entry name" value="Sig_transdc_resp-reg_receiver"/>
</dbReference>
<evidence type="ECO:0000313" key="9">
    <source>
        <dbReference type="EMBL" id="AIF66134.1"/>
    </source>
</evidence>
<feature type="domain" description="HTH luxR-type" evidence="7">
    <location>
        <begin position="143"/>
        <end position="208"/>
    </location>
</feature>
<dbReference type="EMBL" id="CP008876">
    <property type="protein sequence ID" value="AIF66134.1"/>
    <property type="molecule type" value="Genomic_DNA"/>
</dbReference>
<dbReference type="OrthoDB" id="9780153at2"/>
<gene>
    <name evidence="9" type="ORF">GZ22_05470</name>
</gene>
<dbReference type="SMART" id="SM00421">
    <property type="entry name" value="HTH_LUXR"/>
    <property type="match status" value="1"/>
</dbReference>
<dbReference type="InterPro" id="IPR011006">
    <property type="entry name" value="CheY-like_superfamily"/>
</dbReference>
<dbReference type="SMART" id="SM00448">
    <property type="entry name" value="REC"/>
    <property type="match status" value="1"/>
</dbReference>
<dbReference type="PRINTS" id="PR00038">
    <property type="entry name" value="HTHLUXR"/>
</dbReference>
<comment type="subcellular location">
    <subcellularLocation>
        <location evidence="1">Cytoplasm</location>
    </subcellularLocation>
</comment>
<dbReference type="PANTHER" id="PTHR43214">
    <property type="entry name" value="TWO-COMPONENT RESPONSE REGULATOR"/>
    <property type="match status" value="1"/>
</dbReference>
<dbReference type="InterPro" id="IPR000792">
    <property type="entry name" value="Tscrpt_reg_LuxR_C"/>
</dbReference>
<evidence type="ECO:0000313" key="10">
    <source>
        <dbReference type="Proteomes" id="UP000027980"/>
    </source>
</evidence>
<dbReference type="GO" id="GO:0003677">
    <property type="term" value="F:DNA binding"/>
    <property type="evidence" value="ECO:0007669"/>
    <property type="project" value="UniProtKB-KW"/>
</dbReference>
<feature type="domain" description="Response regulatory" evidence="8">
    <location>
        <begin position="4"/>
        <end position="120"/>
    </location>
</feature>
<dbReference type="InterPro" id="IPR039420">
    <property type="entry name" value="WalR-like"/>
</dbReference>
<accession>A0A075LIA1</accession>
<dbReference type="Proteomes" id="UP000027980">
    <property type="component" value="Chromosome"/>
</dbReference>
<dbReference type="RefSeq" id="WP_038559517.1">
    <property type="nucleotide sequence ID" value="NZ_CP008876.1"/>
</dbReference>
<proteinExistence type="predicted"/>
<dbReference type="PANTHER" id="PTHR43214:SF37">
    <property type="entry name" value="TRANSCRIPTIONAL REGULATORY PROTEIN YDFI"/>
    <property type="match status" value="1"/>
</dbReference>
<dbReference type="Gene3D" id="3.40.50.2300">
    <property type="match status" value="1"/>
</dbReference>
<dbReference type="InterPro" id="IPR016032">
    <property type="entry name" value="Sig_transdc_resp-reg_C-effctor"/>
</dbReference>
<evidence type="ECO:0000259" key="7">
    <source>
        <dbReference type="PROSITE" id="PS50043"/>
    </source>
</evidence>
<dbReference type="CDD" id="cd17535">
    <property type="entry name" value="REC_NarL-like"/>
    <property type="match status" value="1"/>
</dbReference>
<organism evidence="9 10">
    <name type="scientific">Terribacillus saccharophilus</name>
    <dbReference type="NCBI Taxonomy" id="361277"/>
    <lineage>
        <taxon>Bacteria</taxon>
        <taxon>Bacillati</taxon>
        <taxon>Bacillota</taxon>
        <taxon>Bacilli</taxon>
        <taxon>Bacillales</taxon>
        <taxon>Bacillaceae</taxon>
        <taxon>Terribacillus</taxon>
    </lineage>
</organism>
<evidence type="ECO:0000256" key="2">
    <source>
        <dbReference type="ARBA" id="ARBA00022553"/>
    </source>
</evidence>
<evidence type="ECO:0000256" key="6">
    <source>
        <dbReference type="PROSITE-ProRule" id="PRU00169"/>
    </source>
</evidence>
<dbReference type="GO" id="GO:0006355">
    <property type="term" value="P:regulation of DNA-templated transcription"/>
    <property type="evidence" value="ECO:0007669"/>
    <property type="project" value="InterPro"/>
</dbReference>
<keyword evidence="5" id="KW-0804">Transcription</keyword>
<evidence type="ECO:0000256" key="3">
    <source>
        <dbReference type="ARBA" id="ARBA00023015"/>
    </source>
</evidence>
<dbReference type="Pfam" id="PF00196">
    <property type="entry name" value="GerE"/>
    <property type="match status" value="1"/>
</dbReference>
<dbReference type="GO" id="GO:0000160">
    <property type="term" value="P:phosphorelay signal transduction system"/>
    <property type="evidence" value="ECO:0007669"/>
    <property type="project" value="InterPro"/>
</dbReference>
<dbReference type="SUPFAM" id="SSF46894">
    <property type="entry name" value="C-terminal effector domain of the bipartite response regulators"/>
    <property type="match status" value="1"/>
</dbReference>
<dbReference type="Pfam" id="PF00072">
    <property type="entry name" value="Response_reg"/>
    <property type="match status" value="1"/>
</dbReference>
<keyword evidence="4" id="KW-0238">DNA-binding</keyword>
<keyword evidence="2 6" id="KW-0597">Phosphoprotein</keyword>
<dbReference type="GeneID" id="34221527"/>
<name>A0A075LIA1_9BACI</name>
<dbReference type="AlphaFoldDB" id="A0A075LIA1"/>
<dbReference type="KEGG" id="tap:GZ22_05470"/>
<evidence type="ECO:0000256" key="1">
    <source>
        <dbReference type="ARBA" id="ARBA00004496"/>
    </source>
</evidence>
<dbReference type="CDD" id="cd06170">
    <property type="entry name" value="LuxR_C_like"/>
    <property type="match status" value="1"/>
</dbReference>
<dbReference type="GO" id="GO:0005737">
    <property type="term" value="C:cytoplasm"/>
    <property type="evidence" value="ECO:0007669"/>
    <property type="project" value="UniProtKB-SubCell"/>
</dbReference>
<keyword evidence="3" id="KW-0805">Transcription regulation</keyword>
<evidence type="ECO:0000256" key="4">
    <source>
        <dbReference type="ARBA" id="ARBA00023125"/>
    </source>
</evidence>
<sequence>MTYKVLIVDDHVVVREGLKLLIETNENYKTIGEAGHGAEAIQLVNDLVPDIILMDLYMPVMSGMEAIRKLSVTHPKLPIIILTTYNEDQLLAEGFALGAKGYLLKDTSLQSLFHSMDTAMNGETLIGEDMMKRIRDYQDKRQHIKEKVQLSRMEIIILQAVARGTTSKDIAFDIGVSERTVKSRLTAIFNKLGVDSRTEAVAVAIESGLIHLNYNKL</sequence>
<dbReference type="InterPro" id="IPR058245">
    <property type="entry name" value="NreC/VraR/RcsB-like_REC"/>
</dbReference>
<dbReference type="PROSITE" id="PS50110">
    <property type="entry name" value="RESPONSE_REGULATORY"/>
    <property type="match status" value="1"/>
</dbReference>
<dbReference type="HOGENOM" id="CLU_000445_90_1_9"/>
<evidence type="ECO:0000256" key="5">
    <source>
        <dbReference type="ARBA" id="ARBA00023163"/>
    </source>
</evidence>
<feature type="modified residue" description="4-aspartylphosphate" evidence="6">
    <location>
        <position position="55"/>
    </location>
</feature>
<dbReference type="PROSITE" id="PS50043">
    <property type="entry name" value="HTH_LUXR_2"/>
    <property type="match status" value="1"/>
</dbReference>
<reference evidence="9 10" key="1">
    <citation type="submission" date="2014-07" db="EMBL/GenBank/DDBJ databases">
        <title>Complete genome sequence of a moderately halophilic bacterium Terribacillus aidingensis MP602, isolated from Cryptomeria fortunei in Tianmu mountain in China.</title>
        <authorList>
            <person name="Wang Y."/>
            <person name="Lu P."/>
            <person name="Zhang L."/>
        </authorList>
    </citation>
    <scope>NUCLEOTIDE SEQUENCE [LARGE SCALE GENOMIC DNA]</scope>
    <source>
        <strain evidence="9 10">MP602</strain>
    </source>
</reference>